<dbReference type="InterPro" id="IPR025232">
    <property type="entry name" value="DUF4174"/>
</dbReference>
<feature type="domain" description="DUF4174" evidence="2">
    <location>
        <begin position="23"/>
        <end position="129"/>
    </location>
</feature>
<gene>
    <name evidence="3" type="ORF">M9979_17010</name>
</gene>
<dbReference type="Pfam" id="PF13778">
    <property type="entry name" value="DUF4174"/>
    <property type="match status" value="1"/>
</dbReference>
<evidence type="ECO:0000259" key="2">
    <source>
        <dbReference type="Pfam" id="PF13778"/>
    </source>
</evidence>
<organism evidence="3 4">
    <name type="scientific">Sphingomonas liriopis</name>
    <dbReference type="NCBI Taxonomy" id="2949094"/>
    <lineage>
        <taxon>Bacteria</taxon>
        <taxon>Pseudomonadati</taxon>
        <taxon>Pseudomonadota</taxon>
        <taxon>Alphaproteobacteria</taxon>
        <taxon>Sphingomonadales</taxon>
        <taxon>Sphingomonadaceae</taxon>
        <taxon>Sphingomonas</taxon>
    </lineage>
</organism>
<dbReference type="RefSeq" id="WP_254290666.1">
    <property type="nucleotide sequence ID" value="NZ_JAMLDY010000033.1"/>
</dbReference>
<accession>A0A9X2KRA7</accession>
<evidence type="ECO:0000313" key="3">
    <source>
        <dbReference type="EMBL" id="MCP3736569.1"/>
    </source>
</evidence>
<dbReference type="Proteomes" id="UP001139486">
    <property type="component" value="Unassembled WGS sequence"/>
</dbReference>
<reference evidence="3" key="1">
    <citation type="submission" date="2022-05" db="EMBL/GenBank/DDBJ databases">
        <title>Sphingomonas sp. strain RP10 Genome sequencing and assembly.</title>
        <authorList>
            <person name="Kim I."/>
        </authorList>
    </citation>
    <scope>NUCLEOTIDE SEQUENCE</scope>
    <source>
        <strain evidence="3">RP10</strain>
    </source>
</reference>
<keyword evidence="1" id="KW-0732">Signal</keyword>
<evidence type="ECO:0000256" key="1">
    <source>
        <dbReference type="ARBA" id="ARBA00022729"/>
    </source>
</evidence>
<comment type="caution">
    <text evidence="3">The sequence shown here is derived from an EMBL/GenBank/DDBJ whole genome shotgun (WGS) entry which is preliminary data.</text>
</comment>
<proteinExistence type="predicted"/>
<dbReference type="EMBL" id="JAMLDY010000033">
    <property type="protein sequence ID" value="MCP3736569.1"/>
    <property type="molecule type" value="Genomic_DNA"/>
</dbReference>
<protein>
    <submittedName>
        <fullName evidence="3">DUF4174 domain-containing protein</fullName>
    </submittedName>
</protein>
<keyword evidence="4" id="KW-1185">Reference proteome</keyword>
<evidence type="ECO:0000313" key="4">
    <source>
        <dbReference type="Proteomes" id="UP001139486"/>
    </source>
</evidence>
<dbReference type="AlphaFoldDB" id="A0A9X2KRA7"/>
<name>A0A9X2KRA7_9SPHN</name>
<sequence length="133" mass="14187">MRWGTMIPFLLAAALAPAPTTIAAMRWERRVLLLAAARDDDPGLAAQRKALAGWDKSARERDLAVVTVVGDQVSGADDTAAALRKRYRLPAGRFVAILIGKDGGEKLRSAKPIAPGVLAETIDAMPMRRAGGR</sequence>